<proteinExistence type="inferred from homology"/>
<dbReference type="Pfam" id="PF08281">
    <property type="entry name" value="Sigma70_r4_2"/>
    <property type="match status" value="1"/>
</dbReference>
<evidence type="ECO:0000259" key="5">
    <source>
        <dbReference type="Pfam" id="PF04542"/>
    </source>
</evidence>
<dbReference type="InterPro" id="IPR014284">
    <property type="entry name" value="RNA_pol_sigma-70_dom"/>
</dbReference>
<dbReference type="PANTHER" id="PTHR43133:SF63">
    <property type="entry name" value="RNA POLYMERASE SIGMA FACTOR FECI-RELATED"/>
    <property type="match status" value="1"/>
</dbReference>
<protein>
    <submittedName>
        <fullName evidence="7">RNA polymerase sigma-70 factor, ECF subfamily</fullName>
    </submittedName>
</protein>
<dbReference type="Gene3D" id="1.10.10.10">
    <property type="entry name" value="Winged helix-like DNA-binding domain superfamily/Winged helix DNA-binding domain"/>
    <property type="match status" value="1"/>
</dbReference>
<evidence type="ECO:0000256" key="3">
    <source>
        <dbReference type="ARBA" id="ARBA00023082"/>
    </source>
</evidence>
<dbReference type="SUPFAM" id="SSF88659">
    <property type="entry name" value="Sigma3 and sigma4 domains of RNA polymerase sigma factors"/>
    <property type="match status" value="1"/>
</dbReference>
<dbReference type="GO" id="GO:0006352">
    <property type="term" value="P:DNA-templated transcription initiation"/>
    <property type="evidence" value="ECO:0007669"/>
    <property type="project" value="InterPro"/>
</dbReference>
<comment type="similarity">
    <text evidence="1">Belongs to the sigma-70 factor family. ECF subfamily.</text>
</comment>
<evidence type="ECO:0000313" key="7">
    <source>
        <dbReference type="EMBL" id="OBV41029.1"/>
    </source>
</evidence>
<evidence type="ECO:0000313" key="8">
    <source>
        <dbReference type="Proteomes" id="UP000092713"/>
    </source>
</evidence>
<dbReference type="GO" id="GO:0016987">
    <property type="term" value="F:sigma factor activity"/>
    <property type="evidence" value="ECO:0007669"/>
    <property type="project" value="UniProtKB-KW"/>
</dbReference>
<dbReference type="PANTHER" id="PTHR43133">
    <property type="entry name" value="RNA POLYMERASE ECF-TYPE SIGMA FACTO"/>
    <property type="match status" value="1"/>
</dbReference>
<dbReference type="InterPro" id="IPR036388">
    <property type="entry name" value="WH-like_DNA-bd_sf"/>
</dbReference>
<keyword evidence="4" id="KW-0804">Transcription</keyword>
<feature type="domain" description="RNA polymerase sigma factor 70 region 4 type 2" evidence="6">
    <location>
        <begin position="144"/>
        <end position="192"/>
    </location>
</feature>
<gene>
    <name evidence="7" type="ORF">ASR47_102280</name>
</gene>
<dbReference type="Proteomes" id="UP000092713">
    <property type="component" value="Unassembled WGS sequence"/>
</dbReference>
<dbReference type="STRING" id="1747903.ASR47_102280"/>
<dbReference type="InterPro" id="IPR013249">
    <property type="entry name" value="RNA_pol_sigma70_r4_t2"/>
</dbReference>
<feature type="domain" description="RNA polymerase sigma-70 region 2" evidence="5">
    <location>
        <begin position="48"/>
        <end position="112"/>
    </location>
</feature>
<name>A0A1A7C7N2_9BURK</name>
<evidence type="ECO:0000256" key="4">
    <source>
        <dbReference type="ARBA" id="ARBA00023163"/>
    </source>
</evidence>
<evidence type="ECO:0000256" key="1">
    <source>
        <dbReference type="ARBA" id="ARBA00010641"/>
    </source>
</evidence>
<dbReference type="Gene3D" id="1.10.1740.10">
    <property type="match status" value="1"/>
</dbReference>
<dbReference type="PATRIC" id="fig|1747903.4.peg.4692"/>
<organism evidence="7 8">
    <name type="scientific">Janthinobacterium psychrotolerans</name>
    <dbReference type="NCBI Taxonomy" id="1747903"/>
    <lineage>
        <taxon>Bacteria</taxon>
        <taxon>Pseudomonadati</taxon>
        <taxon>Pseudomonadota</taxon>
        <taxon>Betaproteobacteria</taxon>
        <taxon>Burkholderiales</taxon>
        <taxon>Oxalobacteraceae</taxon>
        <taxon>Janthinobacterium</taxon>
    </lineage>
</organism>
<keyword evidence="2" id="KW-0805">Transcription regulation</keyword>
<keyword evidence="8" id="KW-1185">Reference proteome</keyword>
<dbReference type="CDD" id="cd06171">
    <property type="entry name" value="Sigma70_r4"/>
    <property type="match status" value="1"/>
</dbReference>
<accession>A0A1A7C7N2</accession>
<comment type="caution">
    <text evidence="7">The sequence shown here is derived from an EMBL/GenBank/DDBJ whole genome shotgun (WGS) entry which is preliminary data.</text>
</comment>
<dbReference type="EMBL" id="LOCQ01000041">
    <property type="protein sequence ID" value="OBV41029.1"/>
    <property type="molecule type" value="Genomic_DNA"/>
</dbReference>
<evidence type="ECO:0000256" key="2">
    <source>
        <dbReference type="ARBA" id="ARBA00023015"/>
    </source>
</evidence>
<dbReference type="SUPFAM" id="SSF88946">
    <property type="entry name" value="Sigma2 domain of RNA polymerase sigma factors"/>
    <property type="match status" value="1"/>
</dbReference>
<dbReference type="InterPro" id="IPR007627">
    <property type="entry name" value="RNA_pol_sigma70_r2"/>
</dbReference>
<reference evidence="7 8" key="1">
    <citation type="submission" date="2016-04" db="EMBL/GenBank/DDBJ databases">
        <title>Draft genome sequence of Janthinobacterium psychrotolerans sp. nov., isolated from freshwater sediments in Denmark.</title>
        <authorList>
            <person name="Gong X."/>
            <person name="Skrivergaard S."/>
            <person name="Korsgaard B.S."/>
            <person name="Schreiber L."/>
            <person name="Marshall I.P."/>
            <person name="Finster K."/>
            <person name="Schramm A."/>
        </authorList>
    </citation>
    <scope>NUCLEOTIDE SEQUENCE [LARGE SCALE GENOMIC DNA]</scope>
    <source>
        <strain evidence="7 8">S3-2</strain>
    </source>
</reference>
<dbReference type="NCBIfam" id="TIGR02937">
    <property type="entry name" value="sigma70-ECF"/>
    <property type="match status" value="1"/>
</dbReference>
<evidence type="ECO:0000259" key="6">
    <source>
        <dbReference type="Pfam" id="PF08281"/>
    </source>
</evidence>
<dbReference type="AlphaFoldDB" id="A0A1A7C7N2"/>
<dbReference type="InterPro" id="IPR013324">
    <property type="entry name" value="RNA_pol_sigma_r3/r4-like"/>
</dbReference>
<dbReference type="Pfam" id="PF04542">
    <property type="entry name" value="Sigma70_r2"/>
    <property type="match status" value="1"/>
</dbReference>
<sequence>MRQWCLHNAARLPIAWRWLLRYNENNSHLDLAAPMLSVHPPQSDFQTLYSEHHGWLLRWLKHRLHDAGLAGDLAQDTFIKVLVARRCDDIIAPRPFLATIAKRLLANHCRREELERAYIEALLHLPQASAPSPESMSIVLESLQRIDRALGKLSVKARSAFLMAHLEGMSYAEIAAELATSTHSVKKYLSKANLLCFFAVPDFAAP</sequence>
<keyword evidence="3" id="KW-0731">Sigma factor</keyword>
<dbReference type="InterPro" id="IPR039425">
    <property type="entry name" value="RNA_pol_sigma-70-like"/>
</dbReference>
<dbReference type="GO" id="GO:0003677">
    <property type="term" value="F:DNA binding"/>
    <property type="evidence" value="ECO:0007669"/>
    <property type="project" value="InterPro"/>
</dbReference>
<dbReference type="InterPro" id="IPR013325">
    <property type="entry name" value="RNA_pol_sigma_r2"/>
</dbReference>